<keyword evidence="2" id="KW-1185">Reference proteome</keyword>
<dbReference type="EMBL" id="CM042014">
    <property type="protein sequence ID" value="KAI3721529.1"/>
    <property type="molecule type" value="Genomic_DNA"/>
</dbReference>
<reference evidence="2" key="1">
    <citation type="journal article" date="2022" name="Mol. Ecol. Resour.">
        <title>The genomes of chicory, endive, great burdock and yacon provide insights into Asteraceae palaeo-polyploidization history and plant inulin production.</title>
        <authorList>
            <person name="Fan W."/>
            <person name="Wang S."/>
            <person name="Wang H."/>
            <person name="Wang A."/>
            <person name="Jiang F."/>
            <person name="Liu H."/>
            <person name="Zhao H."/>
            <person name="Xu D."/>
            <person name="Zhang Y."/>
        </authorList>
    </citation>
    <scope>NUCLEOTIDE SEQUENCE [LARGE SCALE GENOMIC DNA]</scope>
    <source>
        <strain evidence="2">cv. Punajuju</strain>
    </source>
</reference>
<dbReference type="Proteomes" id="UP001055811">
    <property type="component" value="Linkage Group LG06"/>
</dbReference>
<name>A0ACB9BG68_CICIN</name>
<evidence type="ECO:0000313" key="1">
    <source>
        <dbReference type="EMBL" id="KAI3721529.1"/>
    </source>
</evidence>
<organism evidence="1 2">
    <name type="scientific">Cichorium intybus</name>
    <name type="common">Chicory</name>
    <dbReference type="NCBI Taxonomy" id="13427"/>
    <lineage>
        <taxon>Eukaryota</taxon>
        <taxon>Viridiplantae</taxon>
        <taxon>Streptophyta</taxon>
        <taxon>Embryophyta</taxon>
        <taxon>Tracheophyta</taxon>
        <taxon>Spermatophyta</taxon>
        <taxon>Magnoliopsida</taxon>
        <taxon>eudicotyledons</taxon>
        <taxon>Gunneridae</taxon>
        <taxon>Pentapetalae</taxon>
        <taxon>asterids</taxon>
        <taxon>campanulids</taxon>
        <taxon>Asterales</taxon>
        <taxon>Asteraceae</taxon>
        <taxon>Cichorioideae</taxon>
        <taxon>Cichorieae</taxon>
        <taxon>Cichoriinae</taxon>
        <taxon>Cichorium</taxon>
    </lineage>
</organism>
<accession>A0ACB9BG68</accession>
<gene>
    <name evidence="1" type="ORF">L2E82_32545</name>
</gene>
<evidence type="ECO:0000313" key="2">
    <source>
        <dbReference type="Proteomes" id="UP001055811"/>
    </source>
</evidence>
<comment type="caution">
    <text evidence="1">The sequence shown here is derived from an EMBL/GenBank/DDBJ whole genome shotgun (WGS) entry which is preliminary data.</text>
</comment>
<sequence>MTTSLRSTIASEVVLVLVHLCLDSFAFESWQRVLLSASKTVPSFEELRTKVYSFDGEDNISSRKEVVVFAHIVTDLLQTLTDMDLSFTCLKVSKHPLSSSTH</sequence>
<reference evidence="1 2" key="2">
    <citation type="journal article" date="2022" name="Mol. Ecol. Resour.">
        <title>The genomes of chicory, endive, great burdock and yacon provide insights into Asteraceae paleo-polyploidization history and plant inulin production.</title>
        <authorList>
            <person name="Fan W."/>
            <person name="Wang S."/>
            <person name="Wang H."/>
            <person name="Wang A."/>
            <person name="Jiang F."/>
            <person name="Liu H."/>
            <person name="Zhao H."/>
            <person name="Xu D."/>
            <person name="Zhang Y."/>
        </authorList>
    </citation>
    <scope>NUCLEOTIDE SEQUENCE [LARGE SCALE GENOMIC DNA]</scope>
    <source>
        <strain evidence="2">cv. Punajuju</strain>
        <tissue evidence="1">Leaves</tissue>
    </source>
</reference>
<proteinExistence type="predicted"/>
<protein>
    <submittedName>
        <fullName evidence="1">Uncharacterized protein</fullName>
    </submittedName>
</protein>